<dbReference type="AlphaFoldDB" id="A0A845GM31"/>
<reference evidence="1" key="1">
    <citation type="submission" date="2019-12" db="EMBL/GenBank/DDBJ databases">
        <title>Novel species isolated from a subtropical stream in China.</title>
        <authorList>
            <person name="Lu H."/>
        </authorList>
    </citation>
    <scope>NUCLEOTIDE SEQUENCE [LARGE SCALE GENOMIC DNA]</scope>
    <source>
        <strain evidence="1">FT81W</strain>
    </source>
</reference>
<dbReference type="Proteomes" id="UP000447355">
    <property type="component" value="Unassembled WGS sequence"/>
</dbReference>
<sequence length="54" mass="5304">SGRIANAEGLAGLVVAAYEGALLQARVAGSVAPMEQAGAALFALLRARSPGGRP</sequence>
<evidence type="ECO:0000313" key="2">
    <source>
        <dbReference type="Proteomes" id="UP000447355"/>
    </source>
</evidence>
<organism evidence="1 2">
    <name type="scientific">Duganella vulcania</name>
    <dbReference type="NCBI Taxonomy" id="2692166"/>
    <lineage>
        <taxon>Bacteria</taxon>
        <taxon>Pseudomonadati</taxon>
        <taxon>Pseudomonadota</taxon>
        <taxon>Betaproteobacteria</taxon>
        <taxon>Burkholderiales</taxon>
        <taxon>Oxalobacteraceae</taxon>
        <taxon>Telluria group</taxon>
        <taxon>Duganella</taxon>
    </lineage>
</organism>
<protein>
    <submittedName>
        <fullName evidence="1">TetR/AcrR family transcriptional regulator</fullName>
    </submittedName>
</protein>
<evidence type="ECO:0000313" key="1">
    <source>
        <dbReference type="EMBL" id="MYM94510.1"/>
    </source>
</evidence>
<dbReference type="InterPro" id="IPR036271">
    <property type="entry name" value="Tet_transcr_reg_TetR-rel_C_sf"/>
</dbReference>
<feature type="non-terminal residue" evidence="1">
    <location>
        <position position="1"/>
    </location>
</feature>
<comment type="caution">
    <text evidence="1">The sequence shown here is derived from an EMBL/GenBank/DDBJ whole genome shotgun (WGS) entry which is preliminary data.</text>
</comment>
<name>A0A845GM31_9BURK</name>
<dbReference type="EMBL" id="WWCX01000014">
    <property type="protein sequence ID" value="MYM94510.1"/>
    <property type="molecule type" value="Genomic_DNA"/>
</dbReference>
<proteinExistence type="predicted"/>
<accession>A0A845GM31</accession>
<gene>
    <name evidence="1" type="ORF">GTP90_11635</name>
</gene>
<dbReference type="SUPFAM" id="SSF48498">
    <property type="entry name" value="Tetracyclin repressor-like, C-terminal domain"/>
    <property type="match status" value="1"/>
</dbReference>